<name>A0ABQ4Q801_9BURK</name>
<comment type="catalytic activity">
    <reaction evidence="12 14">
        <text>hydrolysis of (1-&gt;4)-alpha-D-glucosidic linkage in 4-alpha-D-[(1-&gt;4)-alpha-D-glucanosyl]n trehalose to yield trehalose and (1-&gt;4)-alpha-D-glucan.</text>
        <dbReference type="EC" id="3.2.1.141"/>
    </reaction>
</comment>
<evidence type="ECO:0000313" key="17">
    <source>
        <dbReference type="Proteomes" id="UP000887222"/>
    </source>
</evidence>
<dbReference type="InterPro" id="IPR022567">
    <property type="entry name" value="DUF3459"/>
</dbReference>
<dbReference type="InterPro" id="IPR006047">
    <property type="entry name" value="GH13_cat_dom"/>
</dbReference>
<comment type="caution">
    <text evidence="16">The sequence shown here is derived from an EMBL/GenBank/DDBJ whole genome shotgun (WGS) entry which is preliminary data.</text>
</comment>
<dbReference type="InterPro" id="IPR014756">
    <property type="entry name" value="Ig_E-set"/>
</dbReference>
<evidence type="ECO:0000256" key="2">
    <source>
        <dbReference type="ARBA" id="ARBA00005199"/>
    </source>
</evidence>
<evidence type="ECO:0000256" key="3">
    <source>
        <dbReference type="ARBA" id="ARBA00008061"/>
    </source>
</evidence>
<evidence type="ECO:0000256" key="4">
    <source>
        <dbReference type="ARBA" id="ARBA00012268"/>
    </source>
</evidence>
<dbReference type="Gene3D" id="3.20.20.80">
    <property type="entry name" value="Glycosidases"/>
    <property type="match status" value="1"/>
</dbReference>
<evidence type="ECO:0000256" key="1">
    <source>
        <dbReference type="ARBA" id="ARBA00004496"/>
    </source>
</evidence>
<dbReference type="Pfam" id="PF11941">
    <property type="entry name" value="DUF3459"/>
    <property type="match status" value="1"/>
</dbReference>
<evidence type="ECO:0000256" key="12">
    <source>
        <dbReference type="ARBA" id="ARBA00034013"/>
    </source>
</evidence>
<dbReference type="InterPro" id="IPR013783">
    <property type="entry name" value="Ig-like_fold"/>
</dbReference>
<dbReference type="SUPFAM" id="SSF51445">
    <property type="entry name" value="(Trans)glycosidases"/>
    <property type="match status" value="1"/>
</dbReference>
<keyword evidence="6" id="KW-0963">Cytoplasm</keyword>
<dbReference type="NCBIfam" id="TIGR02402">
    <property type="entry name" value="trehalose_TreZ"/>
    <property type="match status" value="1"/>
</dbReference>
<reference evidence="16 17" key="1">
    <citation type="journal article" date="2022" name="Int. J. Syst. Evol. Microbiol.">
        <title>Noviherbaspirillum aridicola sp. nov., isolated from an arid soil in Pakistan.</title>
        <authorList>
            <person name="Khan I.U."/>
            <person name="Saqib M."/>
            <person name="Amin A."/>
            <person name="Hussain F."/>
            <person name="Li L."/>
            <person name="Liu Y.H."/>
            <person name="Fang B.Z."/>
            <person name="Ahmed I."/>
            <person name="Li W.J."/>
        </authorList>
    </citation>
    <scope>NUCLEOTIDE SEQUENCE [LARGE SCALE GENOMIC DNA]</scope>
    <source>
        <strain evidence="16 17">NCCP-691</strain>
    </source>
</reference>
<evidence type="ECO:0000256" key="7">
    <source>
        <dbReference type="ARBA" id="ARBA00022801"/>
    </source>
</evidence>
<evidence type="ECO:0000256" key="6">
    <source>
        <dbReference type="ARBA" id="ARBA00022490"/>
    </source>
</evidence>
<dbReference type="EC" id="3.2.1.141" evidence="4 13"/>
<dbReference type="InterPro" id="IPR012768">
    <property type="entry name" value="Trehalose_TreZ"/>
</dbReference>
<evidence type="ECO:0000313" key="16">
    <source>
        <dbReference type="EMBL" id="GIZ53278.1"/>
    </source>
</evidence>
<evidence type="ECO:0000256" key="13">
    <source>
        <dbReference type="NCBIfam" id="TIGR02402"/>
    </source>
</evidence>
<dbReference type="RefSeq" id="WP_220809700.1">
    <property type="nucleotide sequence ID" value="NZ_BPMK01000016.1"/>
</dbReference>
<dbReference type="InterPro" id="IPR017853">
    <property type="entry name" value="GH"/>
</dbReference>
<dbReference type="Gene3D" id="1.10.10.760">
    <property type="entry name" value="E-set domains of sugar-utilizing enzymes"/>
    <property type="match status" value="1"/>
</dbReference>
<dbReference type="CDD" id="cd11325">
    <property type="entry name" value="AmyAc_GTHase"/>
    <property type="match status" value="1"/>
</dbReference>
<protein>
    <recommendedName>
        <fullName evidence="5 13">Malto-oligosyltrehalose trehalohydrolase</fullName>
        <shortName evidence="14">MTHase</shortName>
        <ecNumber evidence="4 13">3.2.1.141</ecNumber>
    </recommendedName>
    <alternativeName>
        <fullName evidence="11 14">4-alpha-D-((1-&gt;4)-alpha-D-glucano)trehalose trehalohydrolase</fullName>
    </alternativeName>
    <alternativeName>
        <fullName evidence="10 14">Maltooligosyl trehalose trehalohydrolase</fullName>
    </alternativeName>
</protein>
<keyword evidence="7 14" id="KW-0378">Hydrolase</keyword>
<dbReference type="PANTHER" id="PTHR43651">
    <property type="entry name" value="1,4-ALPHA-GLUCAN-BRANCHING ENZYME"/>
    <property type="match status" value="1"/>
</dbReference>
<evidence type="ECO:0000259" key="15">
    <source>
        <dbReference type="SMART" id="SM00642"/>
    </source>
</evidence>
<comment type="subcellular location">
    <subcellularLocation>
        <location evidence="1">Cytoplasm</location>
    </subcellularLocation>
</comment>
<dbReference type="CDD" id="cd02853">
    <property type="entry name" value="E_set_MTHase_like_N"/>
    <property type="match status" value="1"/>
</dbReference>
<dbReference type="Gene3D" id="2.60.40.10">
    <property type="entry name" value="Immunoglobulins"/>
    <property type="match status" value="1"/>
</dbReference>
<keyword evidence="8" id="KW-0119">Carbohydrate metabolism</keyword>
<evidence type="ECO:0000256" key="11">
    <source>
        <dbReference type="ARBA" id="ARBA00033284"/>
    </source>
</evidence>
<gene>
    <name evidence="16" type="ORF">NCCP691_32920</name>
</gene>
<evidence type="ECO:0000256" key="10">
    <source>
        <dbReference type="ARBA" id="ARBA00032057"/>
    </source>
</evidence>
<dbReference type="InterPro" id="IPR044901">
    <property type="entry name" value="Trehalose_TreZ_E-set_sf"/>
</dbReference>
<keyword evidence="9 14" id="KW-0326">Glycosidase</keyword>
<proteinExistence type="inferred from homology"/>
<comment type="similarity">
    <text evidence="3 14">Belongs to the glycosyl hydrolase 13 family.</text>
</comment>
<evidence type="ECO:0000256" key="9">
    <source>
        <dbReference type="ARBA" id="ARBA00023295"/>
    </source>
</evidence>
<sequence length="596" mass="66184">MHSIEYSFGAQLLAPDRARFRLWAPGRQQVSLEVEGRPPQPMQAMPDGWFEAQADCGAGSRYRYRVSEDLAVPDPASRLQAGDVHDASVVCDRDAYQWKRKDWTGRPWHETVLYELHPGVLGGFDGVRRQLPALAELGFTAIELMPIADFPGPRNWGYDGVLPYAPDTAYGTPEQLKELVDAAHELDMMVFLDVVYNHFGPDGNYLNAYAGDFFRDDLKTPWGQAIDFRRRQVRDYFIENAIWWLDEYRFDGLRFDAVHAISEKDFLAEMAQRVREAFPPGRRIHLVLENDDNSAALLAREPQPLYDAQWNDDMHHVLHVMLTGEHEGYYAGYTNQTAERLARGLTEGFVYQGDASLYPGGEPRGEPSGHLPPTSFVLFLQNHDQIGNRALGERLTSLADPDALRAAAALMLLAPHVPMVFMGEEIGATTPFLYFTSHLTEELADAVRKGRREEFARFPAFSAPETREKIPDPNAQATFDASIPVADPVVAASWRDWYKSVIAIRHAQIVPRLAGARALDAAVLGPRAVKARWTMGDGAVLMIAVNLGAAAVPVSYEGLADGRGGTILFETRDATGASLDGELPARSIIVLLEPGS</sequence>
<accession>A0ABQ4Q801</accession>
<dbReference type="PIRSF" id="PIRSF006337">
    <property type="entry name" value="Trehalose_TreZ"/>
    <property type="match status" value="1"/>
</dbReference>
<dbReference type="EMBL" id="BPMK01000016">
    <property type="protein sequence ID" value="GIZ53278.1"/>
    <property type="molecule type" value="Genomic_DNA"/>
</dbReference>
<dbReference type="SMART" id="SM00642">
    <property type="entry name" value="Aamy"/>
    <property type="match status" value="1"/>
</dbReference>
<organism evidence="16 17">
    <name type="scientific">Noviherbaspirillum aridicola</name>
    <dbReference type="NCBI Taxonomy" id="2849687"/>
    <lineage>
        <taxon>Bacteria</taxon>
        <taxon>Pseudomonadati</taxon>
        <taxon>Pseudomonadota</taxon>
        <taxon>Betaproteobacteria</taxon>
        <taxon>Burkholderiales</taxon>
        <taxon>Oxalobacteraceae</taxon>
        <taxon>Noviherbaspirillum</taxon>
    </lineage>
</organism>
<dbReference type="Pfam" id="PF00128">
    <property type="entry name" value="Alpha-amylase"/>
    <property type="match status" value="1"/>
</dbReference>
<keyword evidence="17" id="KW-1185">Reference proteome</keyword>
<evidence type="ECO:0000256" key="14">
    <source>
        <dbReference type="PIRNR" id="PIRNR006337"/>
    </source>
</evidence>
<dbReference type="Proteomes" id="UP000887222">
    <property type="component" value="Unassembled WGS sequence"/>
</dbReference>
<feature type="domain" description="Glycosyl hydrolase family 13 catalytic" evidence="15">
    <location>
        <begin position="88"/>
        <end position="451"/>
    </location>
</feature>
<dbReference type="PANTHER" id="PTHR43651:SF11">
    <property type="entry name" value="MALTO-OLIGOSYLTREHALOSE TREHALOHYDROLASE"/>
    <property type="match status" value="1"/>
</dbReference>
<evidence type="ECO:0000256" key="5">
    <source>
        <dbReference type="ARBA" id="ARBA00015938"/>
    </source>
</evidence>
<comment type="pathway">
    <text evidence="2 14">Glycan biosynthesis; trehalose biosynthesis.</text>
</comment>
<evidence type="ECO:0000256" key="8">
    <source>
        <dbReference type="ARBA" id="ARBA00023277"/>
    </source>
</evidence>
<dbReference type="SUPFAM" id="SSF81296">
    <property type="entry name" value="E set domains"/>
    <property type="match status" value="1"/>
</dbReference>